<keyword evidence="3" id="KW-0813">Transport</keyword>
<feature type="transmembrane region" description="Helical" evidence="8">
    <location>
        <begin position="106"/>
        <end position="124"/>
    </location>
</feature>
<dbReference type="Proteomes" id="UP001057291">
    <property type="component" value="Unassembled WGS sequence"/>
</dbReference>
<sequence length="226" mass="25231">MNAFYRSVFVMAAKDIRMEFRRKSLLLSLLVFAILLCVIMDISLDGKRQLDEGIVSGMLWTTLFFVSAVGLVRSDRFEMEHKGWYGLLLAPIDCGAIFYAKFVSNLLFAWLVDTMVVIVFFFLFDEPLPHSPILFIITMVLGSVGLISIGTFLAALGMSNPMADLLVPVMLFPLSVPLLIAVTQLTSMAMNGAGFENSTIWFVLIGGYDLIFLALPFLLFEFIVEV</sequence>
<keyword evidence="7 8" id="KW-0472">Membrane</keyword>
<feature type="transmembrane region" description="Helical" evidence="8">
    <location>
        <begin position="165"/>
        <end position="187"/>
    </location>
</feature>
<dbReference type="AlphaFoldDB" id="A0AAV4LB17"/>
<keyword evidence="4 8" id="KW-0812">Transmembrane</keyword>
<reference evidence="9" key="1">
    <citation type="journal article" date="2023" name="Int. J. Syst. Evol. Microbiol.">
        <title>Collibacillus ludicampi gen. nov., sp. nov., a new soil bacterium of the family Alicyclobacillaceae.</title>
        <authorList>
            <person name="Jojima T."/>
            <person name="Ioku Y."/>
            <person name="Fukuta Y."/>
            <person name="Shirasaka N."/>
            <person name="Matsumura Y."/>
            <person name="Mori M."/>
        </authorList>
    </citation>
    <scope>NUCLEOTIDE SEQUENCE</scope>
    <source>
        <strain evidence="9">TP075</strain>
    </source>
</reference>
<dbReference type="InterPro" id="IPR003544">
    <property type="entry name" value="Cyt_c_biogenesis_CcmB"/>
</dbReference>
<keyword evidence="5" id="KW-0201">Cytochrome c-type biogenesis</keyword>
<evidence type="ECO:0000256" key="8">
    <source>
        <dbReference type="SAM" id="Phobius"/>
    </source>
</evidence>
<comment type="caution">
    <text evidence="9">The sequence shown here is derived from an EMBL/GenBank/DDBJ whole genome shotgun (WGS) entry which is preliminary data.</text>
</comment>
<dbReference type="PANTHER" id="PTHR30070:SF1">
    <property type="entry name" value="CYTOCHROME C BIOGENESIS B-RELATED"/>
    <property type="match status" value="1"/>
</dbReference>
<comment type="similarity">
    <text evidence="2">Belongs to the CcmB/CycW/HelB family.</text>
</comment>
<dbReference type="Pfam" id="PF03379">
    <property type="entry name" value="CcmB"/>
    <property type="match status" value="1"/>
</dbReference>
<dbReference type="PANTHER" id="PTHR30070">
    <property type="entry name" value="HEME EXPORTER PROTEIN B"/>
    <property type="match status" value="1"/>
</dbReference>
<evidence type="ECO:0000256" key="4">
    <source>
        <dbReference type="ARBA" id="ARBA00022692"/>
    </source>
</evidence>
<evidence type="ECO:0000256" key="6">
    <source>
        <dbReference type="ARBA" id="ARBA00022989"/>
    </source>
</evidence>
<feature type="transmembrane region" description="Helical" evidence="8">
    <location>
        <begin position="133"/>
        <end position="159"/>
    </location>
</feature>
<name>A0AAV4LB17_9BACL</name>
<dbReference type="GO" id="GO:0015232">
    <property type="term" value="F:heme transmembrane transporter activity"/>
    <property type="evidence" value="ECO:0007669"/>
    <property type="project" value="InterPro"/>
</dbReference>
<keyword evidence="6 8" id="KW-1133">Transmembrane helix</keyword>
<dbReference type="GO" id="GO:0017004">
    <property type="term" value="P:cytochrome complex assembly"/>
    <property type="evidence" value="ECO:0007669"/>
    <property type="project" value="UniProtKB-KW"/>
</dbReference>
<evidence type="ECO:0000313" key="9">
    <source>
        <dbReference type="EMBL" id="GIM44876.1"/>
    </source>
</evidence>
<keyword evidence="10" id="KW-1185">Reference proteome</keyword>
<comment type="subcellular location">
    <subcellularLocation>
        <location evidence="1">Membrane</location>
        <topology evidence="1">Multi-pass membrane protein</topology>
    </subcellularLocation>
</comment>
<dbReference type="RefSeq" id="WP_282198129.1">
    <property type="nucleotide sequence ID" value="NZ_BOQE01000001.1"/>
</dbReference>
<accession>A0AAV4LB17</accession>
<gene>
    <name evidence="9" type="primary">ccmB</name>
    <name evidence="9" type="ORF">DNHGIG_04250</name>
</gene>
<evidence type="ECO:0000256" key="1">
    <source>
        <dbReference type="ARBA" id="ARBA00004141"/>
    </source>
</evidence>
<dbReference type="GO" id="GO:1903607">
    <property type="term" value="P:cytochrome c biosynthetic process"/>
    <property type="evidence" value="ECO:0007669"/>
    <property type="project" value="TreeGrafter"/>
</dbReference>
<proteinExistence type="inferred from homology"/>
<dbReference type="EMBL" id="BOQE01000001">
    <property type="protein sequence ID" value="GIM44876.1"/>
    <property type="molecule type" value="Genomic_DNA"/>
</dbReference>
<feature type="transmembrane region" description="Helical" evidence="8">
    <location>
        <begin position="199"/>
        <end position="220"/>
    </location>
</feature>
<dbReference type="GO" id="GO:0005886">
    <property type="term" value="C:plasma membrane"/>
    <property type="evidence" value="ECO:0007669"/>
    <property type="project" value="TreeGrafter"/>
</dbReference>
<evidence type="ECO:0000256" key="7">
    <source>
        <dbReference type="ARBA" id="ARBA00023136"/>
    </source>
</evidence>
<evidence type="ECO:0000256" key="3">
    <source>
        <dbReference type="ARBA" id="ARBA00022448"/>
    </source>
</evidence>
<evidence type="ECO:0000256" key="5">
    <source>
        <dbReference type="ARBA" id="ARBA00022748"/>
    </source>
</evidence>
<feature type="transmembrane region" description="Helical" evidence="8">
    <location>
        <begin position="24"/>
        <end position="42"/>
    </location>
</feature>
<protein>
    <submittedName>
        <fullName evidence="9">Cytochrome C biogenesis protein CcmB</fullName>
    </submittedName>
</protein>
<feature type="transmembrane region" description="Helical" evidence="8">
    <location>
        <begin position="54"/>
        <end position="72"/>
    </location>
</feature>
<evidence type="ECO:0000256" key="2">
    <source>
        <dbReference type="ARBA" id="ARBA00010544"/>
    </source>
</evidence>
<organism evidence="9 10">
    <name type="scientific">Collibacillus ludicampi</name>
    <dbReference type="NCBI Taxonomy" id="2771369"/>
    <lineage>
        <taxon>Bacteria</taxon>
        <taxon>Bacillati</taxon>
        <taxon>Bacillota</taxon>
        <taxon>Bacilli</taxon>
        <taxon>Bacillales</taxon>
        <taxon>Alicyclobacillaceae</taxon>
        <taxon>Collibacillus</taxon>
    </lineage>
</organism>
<evidence type="ECO:0000313" key="10">
    <source>
        <dbReference type="Proteomes" id="UP001057291"/>
    </source>
</evidence>